<dbReference type="Proteomes" id="UP001296993">
    <property type="component" value="Unassembled WGS sequence"/>
</dbReference>
<dbReference type="PANTHER" id="PTHR48207">
    <property type="entry name" value="SUCCINATE--HYDROXYMETHYLGLUTARATE COA-TRANSFERASE"/>
    <property type="match status" value="1"/>
</dbReference>
<dbReference type="RefSeq" id="WP_209999434.1">
    <property type="nucleotide sequence ID" value="NZ_BAAAJY010000005.1"/>
</dbReference>
<comment type="caution">
    <text evidence="2">The sequence shown here is derived from an EMBL/GenBank/DDBJ whole genome shotgun (WGS) entry which is preliminary data.</text>
</comment>
<protein>
    <submittedName>
        <fullName evidence="2">Crotonobetainyl-CoA:carnitine CoA-transferase CaiB-like acyl-CoA transferase</fullName>
    </submittedName>
</protein>
<dbReference type="Gene3D" id="3.30.1540.10">
    <property type="entry name" value="formyl-coa transferase, domain 3"/>
    <property type="match status" value="1"/>
</dbReference>
<dbReference type="PANTHER" id="PTHR48207:SF3">
    <property type="entry name" value="SUCCINATE--HYDROXYMETHYLGLUTARATE COA-TRANSFERASE"/>
    <property type="match status" value="1"/>
</dbReference>
<name>A0ABS4XFM1_9MICC</name>
<dbReference type="InterPro" id="IPR023606">
    <property type="entry name" value="CoA-Trfase_III_dom_1_sf"/>
</dbReference>
<sequence>MSTTAYEQLSTAVATGPLSGYTVLDLTRALAGPHAGMMMGDLGARVIKVETPEAGDDTRSWGPPFVGPEDNPQATYFLSCNRNKESIALDLKSEDGKDTLTRLIERSDVMMENFRTGVLERLGFGVERLHELNPRLVILSITGFGHDGPESHRSGYDQILQGEAGLMSLTGSGPDDPQRVGVPIADLLSGMYGAYGALAALLEREHTGRGQVVRTSLLASIVGVHAFQGTRATVAGQVPRAQGNHHPSIAPYGLFKCRDGKVQISVGSQKLWAAFAEAFGLDAVRPEYVSNAERVENHALLLSEIEEAFAGFDPENLLEKLNAAGIPAGKVRTLDEVYEWEQVKSQGLIVDVEHPVLGRISLPGPPLRFFDPATAAEMTRTVHSAPPLLDADGASIRSWLDAEAKVAS</sequence>
<dbReference type="InterPro" id="IPR044855">
    <property type="entry name" value="CoA-Trfase_III_dom3_sf"/>
</dbReference>
<dbReference type="Gene3D" id="3.40.50.10540">
    <property type="entry name" value="Crotonobetainyl-coa:carnitine coa-transferase, domain 1"/>
    <property type="match status" value="1"/>
</dbReference>
<keyword evidence="1" id="KW-0808">Transferase</keyword>
<dbReference type="InterPro" id="IPR050483">
    <property type="entry name" value="CoA-transferase_III_domain"/>
</dbReference>
<evidence type="ECO:0000313" key="2">
    <source>
        <dbReference type="EMBL" id="MBP2387255.1"/>
    </source>
</evidence>
<keyword evidence="3" id="KW-1185">Reference proteome</keyword>
<evidence type="ECO:0000313" key="3">
    <source>
        <dbReference type="Proteomes" id="UP001296993"/>
    </source>
</evidence>
<dbReference type="Pfam" id="PF02515">
    <property type="entry name" value="CoA_transf_3"/>
    <property type="match status" value="1"/>
</dbReference>
<dbReference type="EMBL" id="JAGIOF010000001">
    <property type="protein sequence ID" value="MBP2387255.1"/>
    <property type="molecule type" value="Genomic_DNA"/>
</dbReference>
<dbReference type="SUPFAM" id="SSF89796">
    <property type="entry name" value="CoA-transferase family III (CaiB/BaiF)"/>
    <property type="match status" value="1"/>
</dbReference>
<reference evidence="2 3" key="1">
    <citation type="submission" date="2021-03" db="EMBL/GenBank/DDBJ databases">
        <title>Sequencing the genomes of 1000 actinobacteria strains.</title>
        <authorList>
            <person name="Klenk H.-P."/>
        </authorList>
    </citation>
    <scope>NUCLEOTIDE SEQUENCE [LARGE SCALE GENOMIC DNA]</scope>
    <source>
        <strain evidence="2 3">DSM 15797</strain>
    </source>
</reference>
<organism evidence="2 3">
    <name type="scientific">Paeniglutamicibacter kerguelensis</name>
    <dbReference type="NCBI Taxonomy" id="254788"/>
    <lineage>
        <taxon>Bacteria</taxon>
        <taxon>Bacillati</taxon>
        <taxon>Actinomycetota</taxon>
        <taxon>Actinomycetes</taxon>
        <taxon>Micrococcales</taxon>
        <taxon>Micrococcaceae</taxon>
        <taxon>Paeniglutamicibacter</taxon>
    </lineage>
</organism>
<proteinExistence type="predicted"/>
<evidence type="ECO:0000256" key="1">
    <source>
        <dbReference type="ARBA" id="ARBA00022679"/>
    </source>
</evidence>
<accession>A0ABS4XFM1</accession>
<gene>
    <name evidence="2" type="ORF">JOF47_002766</name>
</gene>
<dbReference type="InterPro" id="IPR003673">
    <property type="entry name" value="CoA-Trfase_fam_III"/>
</dbReference>